<evidence type="ECO:0000313" key="3">
    <source>
        <dbReference type="Proteomes" id="UP000242791"/>
    </source>
</evidence>
<proteinExistence type="predicted"/>
<dbReference type="EMBL" id="LGTZ01000267">
    <property type="protein sequence ID" value="OJD26140.1"/>
    <property type="molecule type" value="Genomic_DNA"/>
</dbReference>
<feature type="compositionally biased region" description="Polar residues" evidence="1">
    <location>
        <begin position="320"/>
        <end position="332"/>
    </location>
</feature>
<reference evidence="2 3" key="1">
    <citation type="submission" date="2015-08" db="EMBL/GenBank/DDBJ databases">
        <title>Emmonsia species relationships and genome sequence.</title>
        <authorList>
            <person name="Cuomo C.A."/>
            <person name="Schwartz I.S."/>
            <person name="Kenyon C."/>
            <person name="De Hoog G.S."/>
            <person name="Govender N.P."/>
            <person name="Botha A."/>
            <person name="Moreno L."/>
            <person name="De Vries M."/>
            <person name="Munoz J.F."/>
            <person name="Stielow J.B."/>
        </authorList>
    </citation>
    <scope>NUCLEOTIDE SEQUENCE [LARGE SCALE GENOMIC DNA]</scope>
    <source>
        <strain evidence="2 3">EI222</strain>
    </source>
</reference>
<feature type="region of interest" description="Disordered" evidence="1">
    <location>
        <begin position="276"/>
        <end position="332"/>
    </location>
</feature>
<name>A0A1J9RDR4_9EURO</name>
<evidence type="ECO:0000256" key="1">
    <source>
        <dbReference type="SAM" id="MobiDB-lite"/>
    </source>
</evidence>
<comment type="caution">
    <text evidence="2">The sequence shown here is derived from an EMBL/GenBank/DDBJ whole genome shotgun (WGS) entry which is preliminary data.</text>
</comment>
<gene>
    <name evidence="2" type="ORF">ACJ73_02480</name>
</gene>
<protein>
    <submittedName>
        <fullName evidence="2">Uncharacterized protein</fullName>
    </submittedName>
</protein>
<feature type="compositionally biased region" description="Basic and acidic residues" evidence="1">
    <location>
        <begin position="295"/>
        <end position="307"/>
    </location>
</feature>
<dbReference type="AlphaFoldDB" id="A0A1J9RDR4"/>
<accession>A0A1J9RDR4</accession>
<organism evidence="2 3">
    <name type="scientific">Blastomyces percursus</name>
    <dbReference type="NCBI Taxonomy" id="1658174"/>
    <lineage>
        <taxon>Eukaryota</taxon>
        <taxon>Fungi</taxon>
        <taxon>Dikarya</taxon>
        <taxon>Ascomycota</taxon>
        <taxon>Pezizomycotina</taxon>
        <taxon>Eurotiomycetes</taxon>
        <taxon>Eurotiomycetidae</taxon>
        <taxon>Onygenales</taxon>
        <taxon>Ajellomycetaceae</taxon>
        <taxon>Blastomyces</taxon>
    </lineage>
</organism>
<sequence>MNWMGGRLQRHSYKSHGSLKATQKQYFAKARLKAQKILYQEPSSSSARSSRPQNLSTTQLSHQQTRERIDSHEECERRVNQTIPSDRSSKRSLETGESQYFEELRQKLLKRQDWASLSIVRPLRTCTFPRRDQHTINIAKRQRCRPQKMRDRIAFQEDYVDADIALGEVIDLPRGYIDQNGLDVVLPGPPNMNRGDVYDEMRQSPSTIGSNSPSDLEYLRLEEGFETDLKATRMAHSRNIDPAERSSRAYVLWNTPDHREGPEVESSAVFGREGGSWLSSSNCHNRHPSIPARSMDIKHHNAGRDSPNEELPPDYWSVPGSESPTPSQDQSESMLLDIEEMDDFMSSGMDLRDNDIGPNVSSTSDPDISNNQPMLEFRSETSSIVSHSAMEQNMSASLELQDYPSSPYRYKSIQQHPSTQEEIHDREQYHPRQQKTLGADNVSRPEILVPTSRGINEVNVLANTDDGEDHLWKSFMVWPTSQEPSNHYTLLTPVRVEGSDLDATDGPAYPNSLTEHKNESNETISHVEGTEAMTVCDSADLSETGGSELMECEIPPQNAAFRTTHDSFVSAQHNNVSEFKGHLNETPISQEIDKDDASSDVQPAETEDIRTANHRLIWSNRRPALSDDGTDNILPRYLDFDSALSRETID</sequence>
<feature type="compositionally biased region" description="Basic and acidic residues" evidence="1">
    <location>
        <begin position="64"/>
        <end position="79"/>
    </location>
</feature>
<dbReference type="OrthoDB" id="5426563at2759"/>
<keyword evidence="3" id="KW-1185">Reference proteome</keyword>
<evidence type="ECO:0000313" key="2">
    <source>
        <dbReference type="EMBL" id="OJD26140.1"/>
    </source>
</evidence>
<feature type="region of interest" description="Disordered" evidence="1">
    <location>
        <begin position="40"/>
        <end position="94"/>
    </location>
</feature>
<dbReference type="VEuPathDB" id="FungiDB:ACJ73_02480"/>
<feature type="compositionally biased region" description="Polar residues" evidence="1">
    <location>
        <begin position="52"/>
        <end position="63"/>
    </location>
</feature>
<dbReference type="Proteomes" id="UP000242791">
    <property type="component" value="Unassembled WGS sequence"/>
</dbReference>